<dbReference type="GO" id="GO:0016787">
    <property type="term" value="F:hydrolase activity"/>
    <property type="evidence" value="ECO:0007669"/>
    <property type="project" value="UniProtKB-KW"/>
</dbReference>
<keyword evidence="4" id="KW-1185">Reference proteome</keyword>
<sequence>MTFPGKAKKMNRYEDSVLYRLLTDLVKFRSVSPSREGENRIARFIFETLSAQPYFRRHPEDVRLLPLENDPLGRHFVFAVVRAQEPTADTVLLAGHMDVVGVQACGSLAPFAFDPEEYTERIRAADISPEVRKDLETGEWLFGRGVADMKSGLAGGMDLVMRAAGDGGSPGANIALLAVPDEENNSSGMLSAASFLARFQKEEKVRFLACIMLEPTFAAGEEAKPSMYLGSIGKINPFFFCAGKETHVGEYYEGFSAAPVLSHINLMLDGSPEYADSRFGRSYPPFGCMRQTDLRREYSATIMTRGFAFYSYLTATRLPGQILSEMRAIAAEALDRSISRYRKNAEAFSSLDGSGNPPKSWTPQVMDFEDLSRRAEDLLGNNFTPFVEETLASAPEDADERGRAIELVEAMVELCGLAGPLVIVGFLPPWYPHRSSLGDSEGERAAAWAAGETVREAEIRFGETLQLRPFFEGVSDLSYCGFQGPAPEMDVFARNMPGWGKLYSLPTEALAELDIPVLNLGPLGRDAHKNTERIHLRYAMEVFPHLLEFLVKRIIEKSRTGV</sequence>
<reference evidence="3 4" key="1">
    <citation type="submission" date="2019-03" db="EMBL/GenBank/DDBJ databases">
        <title>Genomic Encyclopedia of Type Strains, Phase IV (KMG-IV): sequencing the most valuable type-strain genomes for metagenomic binning, comparative biology and taxonomic classification.</title>
        <authorList>
            <person name="Goeker M."/>
        </authorList>
    </citation>
    <scope>NUCLEOTIDE SEQUENCE [LARGE SCALE GENOMIC DNA]</scope>
    <source>
        <strain evidence="3 4">DSM 25964</strain>
    </source>
</reference>
<dbReference type="Pfam" id="PF01546">
    <property type="entry name" value="Peptidase_M20"/>
    <property type="match status" value="1"/>
</dbReference>
<evidence type="ECO:0000256" key="2">
    <source>
        <dbReference type="ARBA" id="ARBA00022833"/>
    </source>
</evidence>
<accession>A0A4R8MA30</accession>
<dbReference type="InterPro" id="IPR012166">
    <property type="entry name" value="Uncharacterised_RocB"/>
</dbReference>
<dbReference type="InterPro" id="IPR002933">
    <property type="entry name" value="Peptidase_M20"/>
</dbReference>
<dbReference type="PANTHER" id="PTHR43808">
    <property type="entry name" value="ACETYLORNITHINE DEACETYLASE"/>
    <property type="match status" value="1"/>
</dbReference>
<organism evidence="3 4">
    <name type="scientific">Aminivibrio pyruvatiphilus</name>
    <dbReference type="NCBI Taxonomy" id="1005740"/>
    <lineage>
        <taxon>Bacteria</taxon>
        <taxon>Thermotogati</taxon>
        <taxon>Synergistota</taxon>
        <taxon>Synergistia</taxon>
        <taxon>Synergistales</taxon>
        <taxon>Aminobacteriaceae</taxon>
        <taxon>Aminivibrio</taxon>
    </lineage>
</organism>
<protein>
    <submittedName>
        <fullName evidence="3">Arginine utilization protein RocB</fullName>
    </submittedName>
</protein>
<dbReference type="EMBL" id="SORI01000004">
    <property type="protein sequence ID" value="TDY61868.1"/>
    <property type="molecule type" value="Genomic_DNA"/>
</dbReference>
<gene>
    <name evidence="3" type="ORF">C8D99_104109</name>
</gene>
<dbReference type="InterPro" id="IPR050072">
    <property type="entry name" value="Peptidase_M20A"/>
</dbReference>
<evidence type="ECO:0000256" key="1">
    <source>
        <dbReference type="ARBA" id="ARBA00022801"/>
    </source>
</evidence>
<dbReference type="SUPFAM" id="SSF53187">
    <property type="entry name" value="Zn-dependent exopeptidases"/>
    <property type="match status" value="1"/>
</dbReference>
<comment type="caution">
    <text evidence="3">The sequence shown here is derived from an EMBL/GenBank/DDBJ whole genome shotgun (WGS) entry which is preliminary data.</text>
</comment>
<dbReference type="AlphaFoldDB" id="A0A4R8MA30"/>
<dbReference type="PANTHER" id="PTHR43808:SF27">
    <property type="entry name" value="PROTEIN ROCB"/>
    <property type="match status" value="1"/>
</dbReference>
<dbReference type="PIRSF" id="PIRSF010386">
    <property type="entry name" value="RocB"/>
    <property type="match status" value="1"/>
</dbReference>
<dbReference type="InterPro" id="IPR001261">
    <property type="entry name" value="ArgE/DapE_CS"/>
</dbReference>
<keyword evidence="2" id="KW-0862">Zinc</keyword>
<dbReference type="Proteomes" id="UP000295066">
    <property type="component" value="Unassembled WGS sequence"/>
</dbReference>
<proteinExistence type="predicted"/>
<dbReference type="PROSITE" id="PS00758">
    <property type="entry name" value="ARGE_DAPE_CPG2_1"/>
    <property type="match status" value="1"/>
</dbReference>
<keyword evidence="1" id="KW-0378">Hydrolase</keyword>
<name>A0A4R8MA30_9BACT</name>
<evidence type="ECO:0000313" key="3">
    <source>
        <dbReference type="EMBL" id="TDY61868.1"/>
    </source>
</evidence>
<evidence type="ECO:0000313" key="4">
    <source>
        <dbReference type="Proteomes" id="UP000295066"/>
    </source>
</evidence>
<dbReference type="Gene3D" id="3.40.630.10">
    <property type="entry name" value="Zn peptidases"/>
    <property type="match status" value="1"/>
</dbReference>